<dbReference type="PANTHER" id="PTHR32071:SF113">
    <property type="entry name" value="ALGINATE BIOSYNTHESIS TRANSCRIPTIONAL REGULATORY PROTEIN ALGB"/>
    <property type="match status" value="1"/>
</dbReference>
<dbReference type="SUPFAM" id="SSF46689">
    <property type="entry name" value="Homeodomain-like"/>
    <property type="match status" value="1"/>
</dbReference>
<dbReference type="Gene3D" id="1.10.8.60">
    <property type="match status" value="1"/>
</dbReference>
<dbReference type="GO" id="GO:0003677">
    <property type="term" value="F:DNA binding"/>
    <property type="evidence" value="ECO:0007669"/>
    <property type="project" value="UniProtKB-KW"/>
</dbReference>
<dbReference type="PROSITE" id="PS00688">
    <property type="entry name" value="SIGMA54_INTERACT_3"/>
    <property type="match status" value="1"/>
</dbReference>
<dbReference type="InterPro" id="IPR025943">
    <property type="entry name" value="Sigma_54_int_dom_ATP-bd_2"/>
</dbReference>
<dbReference type="GO" id="GO:0006355">
    <property type="term" value="P:regulation of DNA-templated transcription"/>
    <property type="evidence" value="ECO:0007669"/>
    <property type="project" value="InterPro"/>
</dbReference>
<dbReference type="PROSITE" id="PS50045">
    <property type="entry name" value="SIGMA54_INTERACT_4"/>
    <property type="match status" value="1"/>
</dbReference>
<dbReference type="EMBL" id="BDFE01000020">
    <property type="protein sequence ID" value="GAU09876.1"/>
    <property type="molecule type" value="Genomic_DNA"/>
</dbReference>
<evidence type="ECO:0000259" key="6">
    <source>
        <dbReference type="PROSITE" id="PS50045"/>
    </source>
</evidence>
<dbReference type="InterPro" id="IPR058031">
    <property type="entry name" value="AAA_lid_NorR"/>
</dbReference>
<keyword evidence="2" id="KW-0067">ATP-binding</keyword>
<keyword evidence="4" id="KW-0238">DNA-binding</keyword>
<dbReference type="PANTHER" id="PTHR32071">
    <property type="entry name" value="TRANSCRIPTIONAL REGULATORY PROTEIN"/>
    <property type="match status" value="1"/>
</dbReference>
<evidence type="ECO:0000313" key="7">
    <source>
        <dbReference type="EMBL" id="GAU09876.1"/>
    </source>
</evidence>
<dbReference type="Pfam" id="PF00158">
    <property type="entry name" value="Sigma54_activat"/>
    <property type="match status" value="1"/>
</dbReference>
<name>A0A194ALH0_9BACT</name>
<dbReference type="InterPro" id="IPR027417">
    <property type="entry name" value="P-loop_NTPase"/>
</dbReference>
<organism evidence="7 8">
    <name type="scientific">Desulfoplanes formicivorans</name>
    <dbReference type="NCBI Taxonomy" id="1592317"/>
    <lineage>
        <taxon>Bacteria</taxon>
        <taxon>Pseudomonadati</taxon>
        <taxon>Thermodesulfobacteriota</taxon>
        <taxon>Desulfovibrionia</taxon>
        <taxon>Desulfovibrionales</taxon>
        <taxon>Desulfoplanaceae</taxon>
        <taxon>Desulfoplanes</taxon>
    </lineage>
</organism>
<dbReference type="PROSITE" id="PS00675">
    <property type="entry name" value="SIGMA54_INTERACT_1"/>
    <property type="match status" value="1"/>
</dbReference>
<protein>
    <submittedName>
        <fullName evidence="7">Fis family transcriptional regulator</fullName>
    </submittedName>
</protein>
<feature type="domain" description="Sigma-54 factor interaction" evidence="6">
    <location>
        <begin position="35"/>
        <end position="264"/>
    </location>
</feature>
<accession>A0A194ALH0</accession>
<evidence type="ECO:0000256" key="2">
    <source>
        <dbReference type="ARBA" id="ARBA00022840"/>
    </source>
</evidence>
<keyword evidence="1" id="KW-0547">Nucleotide-binding</keyword>
<keyword evidence="5" id="KW-0804">Transcription</keyword>
<dbReference type="InterPro" id="IPR003593">
    <property type="entry name" value="AAA+_ATPase"/>
</dbReference>
<proteinExistence type="predicted"/>
<dbReference type="CDD" id="cd00009">
    <property type="entry name" value="AAA"/>
    <property type="match status" value="1"/>
</dbReference>
<evidence type="ECO:0000256" key="1">
    <source>
        <dbReference type="ARBA" id="ARBA00022741"/>
    </source>
</evidence>
<dbReference type="InterPro" id="IPR009057">
    <property type="entry name" value="Homeodomain-like_sf"/>
</dbReference>
<dbReference type="InterPro" id="IPR025662">
    <property type="entry name" value="Sigma_54_int_dom_ATP-bd_1"/>
</dbReference>
<dbReference type="AlphaFoldDB" id="A0A194ALH0"/>
<dbReference type="GO" id="GO:0005524">
    <property type="term" value="F:ATP binding"/>
    <property type="evidence" value="ECO:0007669"/>
    <property type="project" value="UniProtKB-KW"/>
</dbReference>
<dbReference type="PROSITE" id="PS00676">
    <property type="entry name" value="SIGMA54_INTERACT_2"/>
    <property type="match status" value="1"/>
</dbReference>
<dbReference type="Pfam" id="PF25601">
    <property type="entry name" value="AAA_lid_14"/>
    <property type="match status" value="1"/>
</dbReference>
<evidence type="ECO:0000256" key="4">
    <source>
        <dbReference type="ARBA" id="ARBA00023125"/>
    </source>
</evidence>
<dbReference type="Gene3D" id="1.10.10.60">
    <property type="entry name" value="Homeodomain-like"/>
    <property type="match status" value="1"/>
</dbReference>
<keyword evidence="8" id="KW-1185">Reference proteome</keyword>
<evidence type="ECO:0000256" key="5">
    <source>
        <dbReference type="ARBA" id="ARBA00023163"/>
    </source>
</evidence>
<sequence length="369" mass="41477">MSEIIAFMPRGRDMDVLQQSVPGDVRWQDTVRDVVGTASAAMREVFSKVRHVAPTGTTVLLTGETGTGKSLIARILHNHSARRDRPFVSVHCGAIPDTLTESELFGHEKGAFTGAVRRKPGKFELAQGGTIFLDEIGTISPSVQIKLLDVVQERVFQRVGGDRDIRIDVRIIAATNEDLRQLSAGGLFRKDLYYRLNVFPIHVPPLRERQEDIPRLVELFIRRCNIQLRKKIQGVHPDVVRGFMQYDWPGNVRELENLIERACILEDGHILSPDRFPEECFQGSPSTRPAAVDASLPIATARRLVVDRFERAYLDRLLLECAGAVTPAAKRAGITTRQLRKLMVRHGVDRKKYARGHDLVVQEMGKENP</sequence>
<dbReference type="RefSeq" id="WP_069860101.1">
    <property type="nucleotide sequence ID" value="NZ_BDFE01000020.1"/>
</dbReference>
<keyword evidence="3" id="KW-0805">Transcription regulation</keyword>
<dbReference type="FunFam" id="3.40.50.300:FF:000006">
    <property type="entry name" value="DNA-binding transcriptional regulator NtrC"/>
    <property type="match status" value="1"/>
</dbReference>
<evidence type="ECO:0000313" key="8">
    <source>
        <dbReference type="Proteomes" id="UP000095200"/>
    </source>
</evidence>
<dbReference type="InterPro" id="IPR025944">
    <property type="entry name" value="Sigma_54_int_dom_CS"/>
</dbReference>
<comment type="caution">
    <text evidence="7">The sequence shown here is derived from an EMBL/GenBank/DDBJ whole genome shotgun (WGS) entry which is preliminary data.</text>
</comment>
<dbReference type="SUPFAM" id="SSF52540">
    <property type="entry name" value="P-loop containing nucleoside triphosphate hydrolases"/>
    <property type="match status" value="1"/>
</dbReference>
<gene>
    <name evidence="7" type="ORF">DPF_2612</name>
</gene>
<dbReference type="STRING" id="1592317.DPF_2612"/>
<evidence type="ECO:0000256" key="3">
    <source>
        <dbReference type="ARBA" id="ARBA00023015"/>
    </source>
</evidence>
<dbReference type="SMART" id="SM00382">
    <property type="entry name" value="AAA"/>
    <property type="match status" value="1"/>
</dbReference>
<dbReference type="InterPro" id="IPR002078">
    <property type="entry name" value="Sigma_54_int"/>
</dbReference>
<dbReference type="Proteomes" id="UP000095200">
    <property type="component" value="Unassembled WGS sequence"/>
</dbReference>
<reference evidence="8" key="1">
    <citation type="submission" date="2016-06" db="EMBL/GenBank/DDBJ databases">
        <title>Draft genome sequence of Desulfoplanes formicivorans strain Pf12B.</title>
        <authorList>
            <person name="Watanabe M."/>
            <person name="Kojima H."/>
            <person name="Fukui M."/>
        </authorList>
    </citation>
    <scope>NUCLEOTIDE SEQUENCE [LARGE SCALE GENOMIC DNA]</scope>
    <source>
        <strain evidence="8">Pf12B</strain>
    </source>
</reference>
<dbReference type="Gene3D" id="3.40.50.300">
    <property type="entry name" value="P-loop containing nucleotide triphosphate hydrolases"/>
    <property type="match status" value="1"/>
</dbReference>
<dbReference type="OrthoDB" id="9763792at2"/>